<reference evidence="7 8" key="1">
    <citation type="journal article" date="2015" name="Stand. Genomic Sci.">
        <title>Genomic Encyclopedia of Bacterial and Archaeal Type Strains, Phase III: the genomes of soil and plant-associated and newly described type strains.</title>
        <authorList>
            <person name="Whitman W.B."/>
            <person name="Woyke T."/>
            <person name="Klenk H.P."/>
            <person name="Zhou Y."/>
            <person name="Lilburn T.G."/>
            <person name="Beck B.J."/>
            <person name="De Vos P."/>
            <person name="Vandamme P."/>
            <person name="Eisen J.A."/>
            <person name="Garrity G."/>
            <person name="Hugenholtz P."/>
            <person name="Kyrpides N.C."/>
        </authorList>
    </citation>
    <scope>NUCLEOTIDE SEQUENCE [LARGE SCALE GENOMIC DNA]</scope>
    <source>
        <strain evidence="7 8">CGMCC 1.7270</strain>
    </source>
</reference>
<dbReference type="GO" id="GO:0016491">
    <property type="term" value="F:oxidoreductase activity"/>
    <property type="evidence" value="ECO:0007669"/>
    <property type="project" value="InterPro"/>
</dbReference>
<dbReference type="GO" id="GO:0030313">
    <property type="term" value="C:cell envelope"/>
    <property type="evidence" value="ECO:0007669"/>
    <property type="project" value="UniProtKB-SubCell"/>
</dbReference>
<dbReference type="InterPro" id="IPR013766">
    <property type="entry name" value="Thioredoxin_domain"/>
</dbReference>
<dbReference type="AlphaFoldDB" id="A0A562M640"/>
<dbReference type="InterPro" id="IPR000595">
    <property type="entry name" value="cNMP-bd_dom"/>
</dbReference>
<evidence type="ECO:0000256" key="2">
    <source>
        <dbReference type="ARBA" id="ARBA00022748"/>
    </source>
</evidence>
<dbReference type="STRING" id="1341154.FCR2A7T_24840"/>
<dbReference type="InterPro" id="IPR000866">
    <property type="entry name" value="AhpC/TSA"/>
</dbReference>
<dbReference type="PANTHER" id="PTHR42852">
    <property type="entry name" value="THIOL:DISULFIDE INTERCHANGE PROTEIN DSBE"/>
    <property type="match status" value="1"/>
</dbReference>
<evidence type="ECO:0000256" key="3">
    <source>
        <dbReference type="ARBA" id="ARBA00023157"/>
    </source>
</evidence>
<evidence type="ECO:0000256" key="1">
    <source>
        <dbReference type="ARBA" id="ARBA00004196"/>
    </source>
</evidence>
<dbReference type="GO" id="GO:0016209">
    <property type="term" value="F:antioxidant activity"/>
    <property type="evidence" value="ECO:0007669"/>
    <property type="project" value="InterPro"/>
</dbReference>
<keyword evidence="8" id="KW-1185">Reference proteome</keyword>
<accession>A0A562M640</accession>
<proteinExistence type="predicted"/>
<gene>
    <name evidence="7" type="ORF">IP98_00260</name>
</gene>
<feature type="domain" description="Cyclic nucleotide-binding" evidence="5">
    <location>
        <begin position="93"/>
        <end position="146"/>
    </location>
</feature>
<dbReference type="SUPFAM" id="SSF52833">
    <property type="entry name" value="Thioredoxin-like"/>
    <property type="match status" value="1"/>
</dbReference>
<sequence>MKSKITSSVLLLGSSHKYKTKYQNMSKHFLLLAGLTLLASCSKVGDNEYLISGTAKGIDNGKMAILQVQNEMGPVSKDTVKVENGKFEFKGEYKDGPEIGFVIIESIDNGMVPFILENGEINITVDKDTIQKSKIGGTNNNDKFQEYNDGSSVIYKKMIAFQKANQQKLMDAQKFNDTATMMALKTKNMSFQTDMDKFSETFAEKNPNAFLSCLLLENFIGRQTLEAAKIEKLYNALASDIKKTKSGVRVYDFIKSQKAVNIGSVAPEFSAPNPEGKTVSLKESLGKVTIVDFWASWCGPCRSENPNVVALYNEFHSKGLNIIGVSLDKDAAKWKEAIAKDKLAWTQVSNLKHWSEPIAKQYNVSSIPAMFVLDASGKIVAKDLRGAELKAKIAELLAK</sequence>
<keyword evidence="3" id="KW-1015">Disulfide bond</keyword>
<keyword evidence="2" id="KW-0201">Cytochrome c-type biogenesis</keyword>
<evidence type="ECO:0000256" key="4">
    <source>
        <dbReference type="ARBA" id="ARBA00023284"/>
    </source>
</evidence>
<evidence type="ECO:0000313" key="8">
    <source>
        <dbReference type="Proteomes" id="UP000319848"/>
    </source>
</evidence>
<dbReference type="InterPro" id="IPR050553">
    <property type="entry name" value="Thioredoxin_ResA/DsbE_sf"/>
</dbReference>
<dbReference type="RefSeq" id="WP_051369555.1">
    <property type="nucleotide sequence ID" value="NZ_AVBI01000019.1"/>
</dbReference>
<dbReference type="InterPro" id="IPR025380">
    <property type="entry name" value="DUF4369"/>
</dbReference>
<comment type="subcellular location">
    <subcellularLocation>
        <location evidence="1">Cell envelope</location>
    </subcellularLocation>
</comment>
<dbReference type="Gene3D" id="3.40.30.10">
    <property type="entry name" value="Glutaredoxin"/>
    <property type="match status" value="1"/>
</dbReference>
<dbReference type="GO" id="GO:0017004">
    <property type="term" value="P:cytochrome complex assembly"/>
    <property type="evidence" value="ECO:0007669"/>
    <property type="project" value="UniProtKB-KW"/>
</dbReference>
<dbReference type="CDD" id="cd02966">
    <property type="entry name" value="TlpA_like_family"/>
    <property type="match status" value="1"/>
</dbReference>
<comment type="caution">
    <text evidence="7">The sequence shown here is derived from an EMBL/GenBank/DDBJ whole genome shotgun (WGS) entry which is preliminary data.</text>
</comment>
<dbReference type="Pfam" id="PF14289">
    <property type="entry name" value="DUF4369"/>
    <property type="match status" value="1"/>
</dbReference>
<dbReference type="EMBL" id="VLKQ01000001">
    <property type="protein sequence ID" value="TWI15268.1"/>
    <property type="molecule type" value="Genomic_DNA"/>
</dbReference>
<dbReference type="PANTHER" id="PTHR42852:SF6">
    <property type="entry name" value="THIOL:DISULFIDE INTERCHANGE PROTEIN DSBE"/>
    <property type="match status" value="1"/>
</dbReference>
<name>A0A562M640_9FLAO</name>
<feature type="domain" description="Thioredoxin" evidence="6">
    <location>
        <begin position="260"/>
        <end position="399"/>
    </location>
</feature>
<evidence type="ECO:0000259" key="6">
    <source>
        <dbReference type="PROSITE" id="PS51352"/>
    </source>
</evidence>
<dbReference type="PROSITE" id="PS51352">
    <property type="entry name" value="THIOREDOXIN_2"/>
    <property type="match status" value="1"/>
</dbReference>
<dbReference type="PROSITE" id="PS00194">
    <property type="entry name" value="THIOREDOXIN_1"/>
    <property type="match status" value="1"/>
</dbReference>
<dbReference type="Pfam" id="PF00578">
    <property type="entry name" value="AhpC-TSA"/>
    <property type="match status" value="1"/>
</dbReference>
<dbReference type="PROSITE" id="PS50042">
    <property type="entry name" value="CNMP_BINDING_3"/>
    <property type="match status" value="1"/>
</dbReference>
<protein>
    <submittedName>
        <fullName evidence="7">Peroxiredoxin</fullName>
    </submittedName>
</protein>
<evidence type="ECO:0000259" key="5">
    <source>
        <dbReference type="PROSITE" id="PS50042"/>
    </source>
</evidence>
<organism evidence="7 8">
    <name type="scientific">Flavobacterium cauense R2A-7</name>
    <dbReference type="NCBI Taxonomy" id="1341154"/>
    <lineage>
        <taxon>Bacteria</taxon>
        <taxon>Pseudomonadati</taxon>
        <taxon>Bacteroidota</taxon>
        <taxon>Flavobacteriia</taxon>
        <taxon>Flavobacteriales</taxon>
        <taxon>Flavobacteriaceae</taxon>
        <taxon>Flavobacterium</taxon>
    </lineage>
</organism>
<keyword evidence="4" id="KW-0676">Redox-active center</keyword>
<dbReference type="InterPro" id="IPR036249">
    <property type="entry name" value="Thioredoxin-like_sf"/>
</dbReference>
<dbReference type="InterPro" id="IPR017937">
    <property type="entry name" value="Thioredoxin_CS"/>
</dbReference>
<evidence type="ECO:0000313" key="7">
    <source>
        <dbReference type="EMBL" id="TWI15268.1"/>
    </source>
</evidence>
<dbReference type="Proteomes" id="UP000319848">
    <property type="component" value="Unassembled WGS sequence"/>
</dbReference>